<organism evidence="1 3">
    <name type="scientific">Clostridium neonatale</name>
    <dbReference type="NCBI Taxonomy" id="137838"/>
    <lineage>
        <taxon>Bacteria</taxon>
        <taxon>Bacillati</taxon>
        <taxon>Bacillota</taxon>
        <taxon>Clostridia</taxon>
        <taxon>Eubacteriales</taxon>
        <taxon>Clostridiaceae</taxon>
        <taxon>Clostridium</taxon>
    </lineage>
</organism>
<proteinExistence type="predicted"/>
<protein>
    <submittedName>
        <fullName evidence="1">Uncharacterized protein</fullName>
    </submittedName>
</protein>
<dbReference type="RefSeq" id="WP_230143018.1">
    <property type="nucleotide sequence ID" value="NZ_CAKJVF010000241.1"/>
</dbReference>
<reference evidence="1" key="1">
    <citation type="submission" date="2021-10" db="EMBL/GenBank/DDBJ databases">
        <authorList>
            <person name="Mesa V."/>
        </authorList>
    </citation>
    <scope>NUCLEOTIDE SEQUENCE</scope>
    <source>
        <strain evidence="1">CC3_PB</strain>
    </source>
</reference>
<comment type="caution">
    <text evidence="1">The sequence shown here is derived from an EMBL/GenBank/DDBJ whole genome shotgun (WGS) entry which is preliminary data.</text>
</comment>
<reference evidence="2" key="2">
    <citation type="submission" date="2022-10" db="EMBL/GenBank/DDBJ databases">
        <authorList>
            <person name="Aires J."/>
            <person name="Mesa V."/>
        </authorList>
    </citation>
    <scope>NUCLEOTIDE SEQUENCE</scope>
    <source>
        <strain evidence="2">Clostridium neonatale JD116</strain>
    </source>
</reference>
<dbReference type="EMBL" id="CAMTCP010000099">
    <property type="protein sequence ID" value="CAI3551242.1"/>
    <property type="molecule type" value="Genomic_DNA"/>
</dbReference>
<gene>
    <name evidence="2" type="ORF">CNEO2_180050</name>
    <name evidence="1" type="ORF">CNEO_10286</name>
</gene>
<evidence type="ECO:0000313" key="3">
    <source>
        <dbReference type="Proteomes" id="UP000789738"/>
    </source>
</evidence>
<evidence type="ECO:0000313" key="2">
    <source>
        <dbReference type="EMBL" id="CAI3551242.1"/>
    </source>
</evidence>
<dbReference type="AlphaFoldDB" id="A0AA86MD79"/>
<evidence type="ECO:0000313" key="1">
    <source>
        <dbReference type="EMBL" id="CAG9701799.1"/>
    </source>
</evidence>
<dbReference type="Proteomes" id="UP000789738">
    <property type="component" value="Unassembled WGS sequence"/>
</dbReference>
<accession>A0AA86MD79</accession>
<dbReference type="Proteomes" id="UP001189143">
    <property type="component" value="Unassembled WGS sequence"/>
</dbReference>
<sequence>MKHKVFYNFINFYKFSVTVNTVMLAKYKFFLLAIANCGLMTKNIAKSAYKINSLTLSNLIKEDIILINSKSLLFGKITTIYTLTDKSKKYIKIAGKSLYKTDVSQLEHDYLLLKSYSVLPYALQNTWLNETELKEIYKNTATTDGLFLMDNKLIGVEILTTNYSKDTIKSKMQFANTYCDKLITLNTKDIKIRKENKSIERYTY</sequence>
<dbReference type="EMBL" id="CAKJVE010000001">
    <property type="protein sequence ID" value="CAG9701799.1"/>
    <property type="molecule type" value="Genomic_DNA"/>
</dbReference>
<name>A0AA86MD79_9CLOT</name>